<dbReference type="EMBL" id="JAZEWV010000007">
    <property type="protein sequence ID" value="MEE4542567.1"/>
    <property type="molecule type" value="Genomic_DNA"/>
</dbReference>
<dbReference type="InterPro" id="IPR018062">
    <property type="entry name" value="HTH_AraC-typ_CS"/>
</dbReference>
<comment type="caution">
    <text evidence="5">The sequence shown here is derived from an EMBL/GenBank/DDBJ whole genome shotgun (WGS) entry which is preliminary data.</text>
</comment>
<dbReference type="SMART" id="SM00342">
    <property type="entry name" value="HTH_ARAC"/>
    <property type="match status" value="1"/>
</dbReference>
<name>A0ABU7P9S6_9ACTN</name>
<proteinExistence type="predicted"/>
<keyword evidence="1" id="KW-0805">Transcription regulation</keyword>
<evidence type="ECO:0000313" key="6">
    <source>
        <dbReference type="Proteomes" id="UP001344658"/>
    </source>
</evidence>
<accession>A0ABU7P9S6</accession>
<keyword evidence="6" id="KW-1185">Reference proteome</keyword>
<evidence type="ECO:0000313" key="5">
    <source>
        <dbReference type="EMBL" id="MEE4542567.1"/>
    </source>
</evidence>
<dbReference type="PANTHER" id="PTHR46796:SF15">
    <property type="entry name" value="BLL1074 PROTEIN"/>
    <property type="match status" value="1"/>
</dbReference>
<dbReference type="InterPro" id="IPR018060">
    <property type="entry name" value="HTH_AraC"/>
</dbReference>
<evidence type="ECO:0000256" key="2">
    <source>
        <dbReference type="ARBA" id="ARBA00023125"/>
    </source>
</evidence>
<dbReference type="PANTHER" id="PTHR46796">
    <property type="entry name" value="HTH-TYPE TRANSCRIPTIONAL ACTIVATOR RHAS-RELATED"/>
    <property type="match status" value="1"/>
</dbReference>
<dbReference type="RefSeq" id="WP_330794501.1">
    <property type="nucleotide sequence ID" value="NZ_JAZEWV010000007.1"/>
</dbReference>
<dbReference type="Pfam" id="PF12833">
    <property type="entry name" value="HTH_18"/>
    <property type="match status" value="1"/>
</dbReference>
<dbReference type="Pfam" id="PF20240">
    <property type="entry name" value="DUF6597"/>
    <property type="match status" value="1"/>
</dbReference>
<dbReference type="InterPro" id="IPR050204">
    <property type="entry name" value="AraC_XylS_family_regulators"/>
</dbReference>
<dbReference type="Gene3D" id="1.10.10.60">
    <property type="entry name" value="Homeodomain-like"/>
    <property type="match status" value="1"/>
</dbReference>
<sequence>MGGYRERRGRAAGVTVWTRTGGGGDYRVLPDGCMDLIWHDGALLVAGPDTAAHLTRDAPGSRYAGLRFAPGAAPAVLGVPARELRDLRVPLDAVWGGGAARGLAERAERDPAAALDAWAAERMRRVAAEGSADALPRAVAAQLAAGRTVAAVAAGSGLGERQLRRRCEAAFGYGPKTLARVLRLQRALELARRGVAFASVAAEAGYADQPHLAREVRALTGLPLGELVPPTPGADEAGRR</sequence>
<dbReference type="PROSITE" id="PS00041">
    <property type="entry name" value="HTH_ARAC_FAMILY_1"/>
    <property type="match status" value="1"/>
</dbReference>
<dbReference type="PROSITE" id="PS01124">
    <property type="entry name" value="HTH_ARAC_FAMILY_2"/>
    <property type="match status" value="1"/>
</dbReference>
<dbReference type="Proteomes" id="UP001344658">
    <property type="component" value="Unassembled WGS sequence"/>
</dbReference>
<evidence type="ECO:0000259" key="4">
    <source>
        <dbReference type="PROSITE" id="PS01124"/>
    </source>
</evidence>
<keyword evidence="3" id="KW-0804">Transcription</keyword>
<reference evidence="5 6" key="1">
    <citation type="submission" date="2023-12" db="EMBL/GenBank/DDBJ databases">
        <title>Streptomyces sp. V4-01.</title>
        <authorList>
            <person name="Somphong A."/>
            <person name="Phongsopitanun W."/>
        </authorList>
    </citation>
    <scope>NUCLEOTIDE SEQUENCE [LARGE SCALE GENOMIC DNA]</scope>
    <source>
        <strain evidence="5 6">V4-01</strain>
    </source>
</reference>
<gene>
    <name evidence="5" type="ORF">V2S66_11390</name>
</gene>
<feature type="domain" description="HTH araC/xylS-type" evidence="4">
    <location>
        <begin position="133"/>
        <end position="230"/>
    </location>
</feature>
<protein>
    <submittedName>
        <fullName evidence="5">Helix-turn-helix transcriptional regulator</fullName>
    </submittedName>
</protein>
<dbReference type="InterPro" id="IPR046532">
    <property type="entry name" value="DUF6597"/>
</dbReference>
<keyword evidence="2" id="KW-0238">DNA-binding</keyword>
<evidence type="ECO:0000256" key="3">
    <source>
        <dbReference type="ARBA" id="ARBA00023163"/>
    </source>
</evidence>
<evidence type="ECO:0000256" key="1">
    <source>
        <dbReference type="ARBA" id="ARBA00023015"/>
    </source>
</evidence>
<organism evidence="5 6">
    <name type="scientific">Actinacidiphila polyblastidii</name>
    <dbReference type="NCBI Taxonomy" id="3110430"/>
    <lineage>
        <taxon>Bacteria</taxon>
        <taxon>Bacillati</taxon>
        <taxon>Actinomycetota</taxon>
        <taxon>Actinomycetes</taxon>
        <taxon>Kitasatosporales</taxon>
        <taxon>Streptomycetaceae</taxon>
        <taxon>Actinacidiphila</taxon>
    </lineage>
</organism>